<feature type="region of interest" description="Disordered" evidence="1">
    <location>
        <begin position="26"/>
        <end position="79"/>
    </location>
</feature>
<dbReference type="SUPFAM" id="SSF56988">
    <property type="entry name" value="Anthrax protective antigen"/>
    <property type="match status" value="1"/>
</dbReference>
<feature type="signal peptide" evidence="2">
    <location>
        <begin position="1"/>
        <end position="18"/>
    </location>
</feature>
<dbReference type="Proteomes" id="UP000309215">
    <property type="component" value="Unassembled WGS sequence"/>
</dbReference>
<keyword evidence="5" id="KW-1185">Reference proteome</keyword>
<evidence type="ECO:0000256" key="2">
    <source>
        <dbReference type="SAM" id="SignalP"/>
    </source>
</evidence>
<dbReference type="RefSeq" id="WP_136930742.1">
    <property type="nucleotide sequence ID" value="NZ_SSMQ01000020.1"/>
</dbReference>
<organism evidence="4 5">
    <name type="scientific">Polyangium fumosum</name>
    <dbReference type="NCBI Taxonomy" id="889272"/>
    <lineage>
        <taxon>Bacteria</taxon>
        <taxon>Pseudomonadati</taxon>
        <taxon>Myxococcota</taxon>
        <taxon>Polyangia</taxon>
        <taxon>Polyangiales</taxon>
        <taxon>Polyangiaceae</taxon>
        <taxon>Polyangium</taxon>
    </lineage>
</organism>
<evidence type="ECO:0000256" key="1">
    <source>
        <dbReference type="SAM" id="MobiDB-lite"/>
    </source>
</evidence>
<accession>A0A4U1JAJ4</accession>
<dbReference type="Pfam" id="PF07691">
    <property type="entry name" value="PA14"/>
    <property type="match status" value="1"/>
</dbReference>
<evidence type="ECO:0000259" key="3">
    <source>
        <dbReference type="PROSITE" id="PS51820"/>
    </source>
</evidence>
<name>A0A4U1JAJ4_9BACT</name>
<keyword evidence="2" id="KW-0732">Signal</keyword>
<evidence type="ECO:0000313" key="5">
    <source>
        <dbReference type="Proteomes" id="UP000309215"/>
    </source>
</evidence>
<feature type="domain" description="PA14" evidence="3">
    <location>
        <begin position="88"/>
        <end position="237"/>
    </location>
</feature>
<dbReference type="SMART" id="SM00758">
    <property type="entry name" value="PA14"/>
    <property type="match status" value="1"/>
</dbReference>
<dbReference type="Gene3D" id="3.90.182.10">
    <property type="entry name" value="Toxin - Anthrax Protective Antigen,domain 1"/>
    <property type="match status" value="1"/>
</dbReference>
<feature type="compositionally biased region" description="Low complexity" evidence="1">
    <location>
        <begin position="54"/>
        <end position="72"/>
    </location>
</feature>
<proteinExistence type="predicted"/>
<dbReference type="AlphaFoldDB" id="A0A4U1JAJ4"/>
<dbReference type="OrthoDB" id="5513570at2"/>
<reference evidence="4 5" key="1">
    <citation type="submission" date="2019-04" db="EMBL/GenBank/DDBJ databases">
        <authorList>
            <person name="Li Y."/>
            <person name="Wang J."/>
        </authorList>
    </citation>
    <scope>NUCLEOTIDE SEQUENCE [LARGE SCALE GENOMIC DNA]</scope>
    <source>
        <strain evidence="4 5">DSM 14668</strain>
    </source>
</reference>
<sequence>MSHSSLRLALLASAVALGGCTVYVNNRPPTNQQQQQAQPARQPSRGIRRPTNAQKPPTTTTPSGTQTGTTKPVVEPPRINGRIAFGNGSLGAFKGYAYVIPDTTTKLPDLSKMVPFATLLTDSFIVQRQEFSGGFPGVLAQEEWFAIRYEGAFDVPRDSPYTFKLLSDDGAILYVDGEKVADNDGLHAPQEASGTKTLKAGRHQLRLDYMQGKKGTVALSLSVGEGSAAPRPLVGVR</sequence>
<dbReference type="PROSITE" id="PS51257">
    <property type="entry name" value="PROKAR_LIPOPROTEIN"/>
    <property type="match status" value="1"/>
</dbReference>
<comment type="caution">
    <text evidence="4">The sequence shown here is derived from an EMBL/GenBank/DDBJ whole genome shotgun (WGS) entry which is preliminary data.</text>
</comment>
<feature type="chain" id="PRO_5020938057" description="PA14 domain-containing protein" evidence="2">
    <location>
        <begin position="19"/>
        <end position="237"/>
    </location>
</feature>
<protein>
    <recommendedName>
        <fullName evidence="3">PA14 domain-containing protein</fullName>
    </recommendedName>
</protein>
<feature type="compositionally biased region" description="Low complexity" evidence="1">
    <location>
        <begin position="26"/>
        <end position="43"/>
    </location>
</feature>
<dbReference type="InterPro" id="IPR011658">
    <property type="entry name" value="PA14_dom"/>
</dbReference>
<gene>
    <name evidence="4" type="ORF">E8A74_20565</name>
</gene>
<evidence type="ECO:0000313" key="4">
    <source>
        <dbReference type="EMBL" id="TKD06314.1"/>
    </source>
</evidence>
<dbReference type="InterPro" id="IPR037524">
    <property type="entry name" value="PA14/GLEYA"/>
</dbReference>
<dbReference type="PROSITE" id="PS51820">
    <property type="entry name" value="PA14"/>
    <property type="match status" value="1"/>
</dbReference>
<dbReference type="EMBL" id="SSMQ01000020">
    <property type="protein sequence ID" value="TKD06314.1"/>
    <property type="molecule type" value="Genomic_DNA"/>
</dbReference>